<evidence type="ECO:0000313" key="2">
    <source>
        <dbReference type="EMBL" id="EAR26657.1"/>
    </source>
</evidence>
<dbReference type="AlphaFoldDB" id="A4CEY2"/>
<dbReference type="GO" id="GO:0000902">
    <property type="term" value="P:cell morphogenesis"/>
    <property type="evidence" value="ECO:0007669"/>
    <property type="project" value="InterPro"/>
</dbReference>
<reference evidence="2 3" key="1">
    <citation type="submission" date="2006-02" db="EMBL/GenBank/DDBJ databases">
        <authorList>
            <person name="Moran M.A."/>
            <person name="Kjelleberg S."/>
            <person name="Egan S."/>
            <person name="Saunders N."/>
            <person name="Thomas T."/>
            <person name="Ferriera S."/>
            <person name="Johnson J."/>
            <person name="Kravitz S."/>
            <person name="Halpern A."/>
            <person name="Remington K."/>
            <person name="Beeson K."/>
            <person name="Tran B."/>
            <person name="Rogers Y.-H."/>
            <person name="Friedman R."/>
            <person name="Venter J.C."/>
        </authorList>
    </citation>
    <scope>NUCLEOTIDE SEQUENCE [LARGE SCALE GENOMIC DNA]</scope>
    <source>
        <strain evidence="2 3">D2</strain>
    </source>
</reference>
<sequence length="542" mass="58791">MFKIDEQGQVFLDLSDPMIIPANATFLLQALAASPYAEFKINHPAIESFFAQATRPNLLMVASRQDATLSITISADKITATAVLQTPQGGRLMSLENAKAILVKAGVSRGFKQAWLEALLAKQLQLKPGKKIEAVIAQGKPAEQGLNAQLIKQVTTLSERIKQPQELADGRMDLRDFGKLASVGAGTILIKVQIETLGKEGYNVVGDTLPTKPGVGIKLVAGDGTEIPSDDPLTLISTQAGVPIDIENGIRVDDIFTIKDVCVETGHIDFDGSVLITQNVDPSMKVKAKGDINILGTIDGAEIIASGNITVKQGIIGHLDHDTHQLSTVVRCDGDLHIGHAQYASLSANNIIVERQTSHCEMMAKNSIRIAEGKKGKGVGKLIGGKILDAKHILVAEIGTESGAKTEISIMQAGHQLIKKHDKLLEQLHETEQHLLEITEKKRLINALPNSLHKQEAQAKISQENNHWLEQSKKLHALVAKFNAALHFLLDHSDIKISHTLHPGVEFHLFTKNLKTSRTYPACTVHLKDNAIEIEVSSSNIN</sequence>
<protein>
    <recommendedName>
        <fullName evidence="1">Flagellar Assembly Protein A N-terminal region domain-containing protein</fullName>
    </recommendedName>
</protein>
<dbReference type="Pfam" id="PF03961">
    <property type="entry name" value="FapA"/>
    <property type="match status" value="1"/>
</dbReference>
<dbReference type="EMBL" id="AAOH01000010">
    <property type="protein sequence ID" value="EAR26657.1"/>
    <property type="molecule type" value="Genomic_DNA"/>
</dbReference>
<dbReference type="InterPro" id="IPR046866">
    <property type="entry name" value="FapA_N"/>
</dbReference>
<feature type="domain" description="Flagellar Assembly Protein A N-terminal region" evidence="1">
    <location>
        <begin position="70"/>
        <end position="246"/>
    </location>
</feature>
<dbReference type="Pfam" id="PF20250">
    <property type="entry name" value="FapA_N"/>
    <property type="match status" value="1"/>
</dbReference>
<name>A4CEY2_9GAMM</name>
<dbReference type="eggNOG" id="COG1315">
    <property type="taxonomic scope" value="Bacteria"/>
</dbReference>
<dbReference type="SUPFAM" id="SSF63848">
    <property type="entry name" value="Cell-division inhibitor MinC, C-terminal domain"/>
    <property type="match status" value="1"/>
</dbReference>
<keyword evidence="3" id="KW-1185">Reference proteome</keyword>
<dbReference type="Proteomes" id="UP000006201">
    <property type="component" value="Unassembled WGS sequence"/>
</dbReference>
<dbReference type="STRING" id="87626.PTD2_16997"/>
<comment type="caution">
    <text evidence="2">The sequence shown here is derived from an EMBL/GenBank/DDBJ whole genome shotgun (WGS) entry which is preliminary data.</text>
</comment>
<proteinExistence type="predicted"/>
<gene>
    <name evidence="2" type="ORF">PTD2_16997</name>
</gene>
<dbReference type="InterPro" id="IPR046865">
    <property type="entry name" value="FapA_b_solenoid"/>
</dbReference>
<dbReference type="PANTHER" id="PTHR38032">
    <property type="entry name" value="POLYMERASE-RELATED"/>
    <property type="match status" value="1"/>
</dbReference>
<dbReference type="InterPro" id="IPR005646">
    <property type="entry name" value="FapA"/>
</dbReference>
<dbReference type="HOGENOM" id="CLU_026157_0_0_6"/>
<evidence type="ECO:0000259" key="1">
    <source>
        <dbReference type="Pfam" id="PF20250"/>
    </source>
</evidence>
<dbReference type="OrthoDB" id="5807941at2"/>
<accession>A4CEY2</accession>
<evidence type="ECO:0000313" key="3">
    <source>
        <dbReference type="Proteomes" id="UP000006201"/>
    </source>
</evidence>
<dbReference type="RefSeq" id="WP_009840641.1">
    <property type="nucleotide sequence ID" value="NZ_CH959302.1"/>
</dbReference>
<dbReference type="PANTHER" id="PTHR38032:SF1">
    <property type="entry name" value="RNA-BINDING PROTEIN KHPB N-TERMINAL DOMAIN-CONTAINING PROTEIN"/>
    <property type="match status" value="1"/>
</dbReference>
<organism evidence="2 3">
    <name type="scientific">Pseudoalteromonas tunicata D2</name>
    <dbReference type="NCBI Taxonomy" id="87626"/>
    <lineage>
        <taxon>Bacteria</taxon>
        <taxon>Pseudomonadati</taxon>
        <taxon>Pseudomonadota</taxon>
        <taxon>Gammaproteobacteria</taxon>
        <taxon>Alteromonadales</taxon>
        <taxon>Pseudoalteromonadaceae</taxon>
        <taxon>Pseudoalteromonas</taxon>
    </lineage>
</organism>
<dbReference type="InterPro" id="IPR036145">
    <property type="entry name" value="MinC_C_sf"/>
</dbReference>